<dbReference type="Proteomes" id="UP001611494">
    <property type="component" value="Unassembled WGS sequence"/>
</dbReference>
<sequence length="40" mass="4315">MFGVSGTPYFRPPFGHHNAAVDRIAADFGCTVPAMRYGSL</sequence>
<evidence type="ECO:0000313" key="1">
    <source>
        <dbReference type="EMBL" id="MFI2230485.1"/>
    </source>
</evidence>
<protein>
    <submittedName>
        <fullName evidence="1">Uncharacterized protein</fullName>
    </submittedName>
</protein>
<gene>
    <name evidence="1" type="ORF">ACH49Z_11600</name>
</gene>
<proteinExistence type="predicted"/>
<name>A0ABW7VXT4_9NOCA</name>
<keyword evidence="2" id="KW-1185">Reference proteome</keyword>
<dbReference type="EMBL" id="JBIRYL010000001">
    <property type="protein sequence ID" value="MFI2230485.1"/>
    <property type="molecule type" value="Genomic_DNA"/>
</dbReference>
<organism evidence="1 2">
    <name type="scientific">Nocardia testacea</name>
    <dbReference type="NCBI Taxonomy" id="248551"/>
    <lineage>
        <taxon>Bacteria</taxon>
        <taxon>Bacillati</taxon>
        <taxon>Actinomycetota</taxon>
        <taxon>Actinomycetes</taxon>
        <taxon>Mycobacteriales</taxon>
        <taxon>Nocardiaceae</taxon>
        <taxon>Nocardia</taxon>
    </lineage>
</organism>
<accession>A0ABW7VXT4</accession>
<reference evidence="1 2" key="1">
    <citation type="submission" date="2024-10" db="EMBL/GenBank/DDBJ databases">
        <title>The Natural Products Discovery Center: Release of the First 8490 Sequenced Strains for Exploring Actinobacteria Biosynthetic Diversity.</title>
        <authorList>
            <person name="Kalkreuter E."/>
            <person name="Kautsar S.A."/>
            <person name="Yang D."/>
            <person name="Bader C.D."/>
            <person name="Teijaro C.N."/>
            <person name="Fluegel L."/>
            <person name="Davis C.M."/>
            <person name="Simpson J.R."/>
            <person name="Lauterbach L."/>
            <person name="Steele A.D."/>
            <person name="Gui C."/>
            <person name="Meng S."/>
            <person name="Li G."/>
            <person name="Viehrig K."/>
            <person name="Ye F."/>
            <person name="Su P."/>
            <person name="Kiefer A.F."/>
            <person name="Nichols A."/>
            <person name="Cepeda A.J."/>
            <person name="Yan W."/>
            <person name="Fan B."/>
            <person name="Jiang Y."/>
            <person name="Adhikari A."/>
            <person name="Zheng C.-J."/>
            <person name="Schuster L."/>
            <person name="Cowan T.M."/>
            <person name="Smanski M.J."/>
            <person name="Chevrette M.G."/>
            <person name="De Carvalho L.P.S."/>
            <person name="Shen B."/>
        </authorList>
    </citation>
    <scope>NUCLEOTIDE SEQUENCE [LARGE SCALE GENOMIC DNA]</scope>
    <source>
        <strain evidence="1 2">NPDC019377</strain>
    </source>
</reference>
<evidence type="ECO:0000313" key="2">
    <source>
        <dbReference type="Proteomes" id="UP001611494"/>
    </source>
</evidence>
<comment type="caution">
    <text evidence="1">The sequence shown here is derived from an EMBL/GenBank/DDBJ whole genome shotgun (WGS) entry which is preliminary data.</text>
</comment>
<dbReference type="RefSeq" id="WP_397061863.1">
    <property type="nucleotide sequence ID" value="NZ_JBIRYL010000001.1"/>
</dbReference>